<dbReference type="PANTHER" id="PTHR11157:SF126">
    <property type="entry name" value="ELONGATION OF VERY LONG CHAIN FATTY ACIDS PROTEIN"/>
    <property type="match status" value="1"/>
</dbReference>
<protein>
    <recommendedName>
        <fullName evidence="10">Elongation of very long chain fatty acids protein</fullName>
        <ecNumber evidence="10">2.3.1.199</ecNumber>
    </recommendedName>
    <alternativeName>
        <fullName evidence="10">Very-long-chain 3-oxoacyl-CoA synthase</fullName>
    </alternativeName>
</protein>
<keyword evidence="8 10" id="KW-0472">Membrane</keyword>
<feature type="transmembrane region" description="Helical" evidence="10">
    <location>
        <begin position="20"/>
        <end position="44"/>
    </location>
</feature>
<comment type="similarity">
    <text evidence="10">Belongs to the ELO family.</text>
</comment>
<dbReference type="GO" id="GO:0009922">
    <property type="term" value="F:fatty acid elongase activity"/>
    <property type="evidence" value="ECO:0007669"/>
    <property type="project" value="UniProtKB-EC"/>
</dbReference>
<evidence type="ECO:0000256" key="3">
    <source>
        <dbReference type="ARBA" id="ARBA00022679"/>
    </source>
</evidence>
<feature type="transmembrane region" description="Helical" evidence="10">
    <location>
        <begin position="187"/>
        <end position="206"/>
    </location>
</feature>
<dbReference type="GO" id="GO:0042761">
    <property type="term" value="P:very long-chain fatty acid biosynthetic process"/>
    <property type="evidence" value="ECO:0007669"/>
    <property type="project" value="TreeGrafter"/>
</dbReference>
<dbReference type="PANTHER" id="PTHR11157">
    <property type="entry name" value="FATTY ACID ACYL TRANSFERASE-RELATED"/>
    <property type="match status" value="1"/>
</dbReference>
<gene>
    <name evidence="11" type="ORF">Cadr_000029392</name>
</gene>
<comment type="caution">
    <text evidence="11">The sequence shown here is derived from an EMBL/GenBank/DDBJ whole genome shotgun (WGS) entry which is preliminary data.</text>
</comment>
<dbReference type="GO" id="GO:0034626">
    <property type="term" value="P:fatty acid elongation, polyunsaturated fatty acid"/>
    <property type="evidence" value="ECO:0007669"/>
    <property type="project" value="TreeGrafter"/>
</dbReference>
<dbReference type="Proteomes" id="UP000299084">
    <property type="component" value="Unassembled WGS sequence"/>
</dbReference>
<keyword evidence="2 10" id="KW-0444">Lipid biosynthesis</keyword>
<feature type="transmembrane region" description="Helical" evidence="10">
    <location>
        <begin position="56"/>
        <end position="75"/>
    </location>
</feature>
<dbReference type="GO" id="GO:0030148">
    <property type="term" value="P:sphingolipid biosynthetic process"/>
    <property type="evidence" value="ECO:0007669"/>
    <property type="project" value="TreeGrafter"/>
</dbReference>
<dbReference type="AlphaFoldDB" id="A0A5N4C5U8"/>
<evidence type="ECO:0000256" key="6">
    <source>
        <dbReference type="ARBA" id="ARBA00022989"/>
    </source>
</evidence>
<reference evidence="11 12" key="1">
    <citation type="journal article" date="2019" name="Mol. Ecol. Resour.">
        <title>Improving Illumina assemblies with Hi-C and long reads: an example with the North African dromedary.</title>
        <authorList>
            <person name="Elbers J.P."/>
            <person name="Rogers M.F."/>
            <person name="Perelman P.L."/>
            <person name="Proskuryakova A.A."/>
            <person name="Serdyukova N.A."/>
            <person name="Johnson W.E."/>
            <person name="Horin P."/>
            <person name="Corander J."/>
            <person name="Murphy D."/>
            <person name="Burger P.A."/>
        </authorList>
    </citation>
    <scope>NUCLEOTIDE SEQUENCE [LARGE SCALE GENOMIC DNA]</scope>
    <source>
        <strain evidence="11">Drom800</strain>
        <tissue evidence="11">Blood</tissue>
    </source>
</reference>
<name>A0A5N4C5U8_CAMDR</name>
<dbReference type="GO" id="GO:0019367">
    <property type="term" value="P:fatty acid elongation, saturated fatty acid"/>
    <property type="evidence" value="ECO:0007669"/>
    <property type="project" value="TreeGrafter"/>
</dbReference>
<accession>A0A5N4C5U8</accession>
<evidence type="ECO:0000256" key="4">
    <source>
        <dbReference type="ARBA" id="ARBA00022692"/>
    </source>
</evidence>
<feature type="transmembrane region" description="Helical" evidence="10">
    <location>
        <begin position="125"/>
        <end position="146"/>
    </location>
</feature>
<evidence type="ECO:0000313" key="12">
    <source>
        <dbReference type="Proteomes" id="UP000299084"/>
    </source>
</evidence>
<dbReference type="GO" id="GO:0005789">
    <property type="term" value="C:endoplasmic reticulum membrane"/>
    <property type="evidence" value="ECO:0007669"/>
    <property type="project" value="TreeGrafter"/>
</dbReference>
<keyword evidence="9 10" id="KW-0275">Fatty acid biosynthesis</keyword>
<evidence type="ECO:0000256" key="8">
    <source>
        <dbReference type="ARBA" id="ARBA00023136"/>
    </source>
</evidence>
<evidence type="ECO:0000256" key="2">
    <source>
        <dbReference type="ARBA" id="ARBA00022516"/>
    </source>
</evidence>
<evidence type="ECO:0000256" key="5">
    <source>
        <dbReference type="ARBA" id="ARBA00022832"/>
    </source>
</evidence>
<dbReference type="GO" id="GO:0034625">
    <property type="term" value="P:fatty acid elongation, monounsaturated fatty acid"/>
    <property type="evidence" value="ECO:0007669"/>
    <property type="project" value="TreeGrafter"/>
</dbReference>
<organism evidence="11 12">
    <name type="scientific">Camelus dromedarius</name>
    <name type="common">Dromedary</name>
    <name type="synonym">Arabian camel</name>
    <dbReference type="NCBI Taxonomy" id="9838"/>
    <lineage>
        <taxon>Eukaryota</taxon>
        <taxon>Metazoa</taxon>
        <taxon>Chordata</taxon>
        <taxon>Craniata</taxon>
        <taxon>Vertebrata</taxon>
        <taxon>Euteleostomi</taxon>
        <taxon>Mammalia</taxon>
        <taxon>Eutheria</taxon>
        <taxon>Laurasiatheria</taxon>
        <taxon>Artiodactyla</taxon>
        <taxon>Tylopoda</taxon>
        <taxon>Camelidae</taxon>
        <taxon>Camelus</taxon>
    </lineage>
</organism>
<dbReference type="EMBL" id="JWIN03000034">
    <property type="protein sequence ID" value="KAB1254263.1"/>
    <property type="molecule type" value="Genomic_DNA"/>
</dbReference>
<comment type="subcellular location">
    <subcellularLocation>
        <location evidence="1">Membrane</location>
        <topology evidence="1">Multi-pass membrane protein</topology>
    </subcellularLocation>
</comment>
<dbReference type="Pfam" id="PF01151">
    <property type="entry name" value="ELO"/>
    <property type="match status" value="1"/>
</dbReference>
<dbReference type="InterPro" id="IPR002076">
    <property type="entry name" value="ELO_fam"/>
</dbReference>
<keyword evidence="4 10" id="KW-0812">Transmembrane</keyword>
<evidence type="ECO:0000313" key="11">
    <source>
        <dbReference type="EMBL" id="KAB1254263.1"/>
    </source>
</evidence>
<proteinExistence type="inferred from homology"/>
<comment type="catalytic activity">
    <reaction evidence="10">
        <text>a very-long-chain acyl-CoA + malonyl-CoA + H(+) = a very-long-chain 3-oxoacyl-CoA + CO2 + CoA</text>
        <dbReference type="Rhea" id="RHEA:32727"/>
        <dbReference type="ChEBI" id="CHEBI:15378"/>
        <dbReference type="ChEBI" id="CHEBI:16526"/>
        <dbReference type="ChEBI" id="CHEBI:57287"/>
        <dbReference type="ChEBI" id="CHEBI:57384"/>
        <dbReference type="ChEBI" id="CHEBI:90725"/>
        <dbReference type="ChEBI" id="CHEBI:90736"/>
        <dbReference type="EC" id="2.3.1.199"/>
    </reaction>
</comment>
<keyword evidence="3 10" id="KW-0808">Transferase</keyword>
<dbReference type="EC" id="2.3.1.199" evidence="10"/>
<evidence type="ECO:0000256" key="1">
    <source>
        <dbReference type="ARBA" id="ARBA00004141"/>
    </source>
</evidence>
<evidence type="ECO:0000256" key="10">
    <source>
        <dbReference type="RuleBase" id="RU361115"/>
    </source>
</evidence>
<keyword evidence="5 10" id="KW-0276">Fatty acid metabolism</keyword>
<feature type="transmembrane region" description="Helical" evidence="10">
    <location>
        <begin position="153"/>
        <end position="175"/>
    </location>
</feature>
<sequence length="219" mass="24683">MSVQGGPVKMRPEAESRILVHLPLLVTLLLAFCLLRVVAGPCLMSQREPLRPAGPLTAYSLGLVALLGYVFYEFMATSLLANYSYFCQLVDYSQAIDTVFFILQKKPESVTFLHVYSHDTMLFNWWAAVKYVLGGQAFCIGVLNSLVHVFMYLYWGLALPVVEGQLMAIAVHSSYNLFALCPFPDGFNVTVLLYTLSLITLFLDFYHQTYLRGKRDKLA</sequence>
<keyword evidence="12" id="KW-1185">Reference proteome</keyword>
<evidence type="ECO:0000256" key="7">
    <source>
        <dbReference type="ARBA" id="ARBA00023098"/>
    </source>
</evidence>
<evidence type="ECO:0000256" key="9">
    <source>
        <dbReference type="ARBA" id="ARBA00023160"/>
    </source>
</evidence>
<keyword evidence="6 10" id="KW-1133">Transmembrane helix</keyword>
<keyword evidence="7 10" id="KW-0443">Lipid metabolism</keyword>